<name>A0A1J7FX97_LUPAN</name>
<accession>A0A1J7FX97</accession>
<dbReference type="Gramene" id="OIV92623">
    <property type="protein sequence ID" value="OIV92623"/>
    <property type="gene ID" value="TanjilG_17974"/>
</dbReference>
<protein>
    <recommendedName>
        <fullName evidence="3">PLAC8 family protein</fullName>
    </recommendedName>
</protein>
<dbReference type="Proteomes" id="UP000188354">
    <property type="component" value="Chromosome LG18"/>
</dbReference>
<keyword evidence="2" id="KW-1185">Reference proteome</keyword>
<evidence type="ECO:0000313" key="1">
    <source>
        <dbReference type="EMBL" id="OIV92623.1"/>
    </source>
</evidence>
<dbReference type="OMA" id="FNGPLEY"/>
<dbReference type="STRING" id="3871.A0A1J7FX97"/>
<proteinExistence type="predicted"/>
<evidence type="ECO:0000313" key="2">
    <source>
        <dbReference type="Proteomes" id="UP000188354"/>
    </source>
</evidence>
<organism evidence="1 2">
    <name type="scientific">Lupinus angustifolius</name>
    <name type="common">Narrow-leaved blue lupine</name>
    <dbReference type="NCBI Taxonomy" id="3871"/>
    <lineage>
        <taxon>Eukaryota</taxon>
        <taxon>Viridiplantae</taxon>
        <taxon>Streptophyta</taxon>
        <taxon>Embryophyta</taxon>
        <taxon>Tracheophyta</taxon>
        <taxon>Spermatophyta</taxon>
        <taxon>Magnoliopsida</taxon>
        <taxon>eudicotyledons</taxon>
        <taxon>Gunneridae</taxon>
        <taxon>Pentapetalae</taxon>
        <taxon>rosids</taxon>
        <taxon>fabids</taxon>
        <taxon>Fabales</taxon>
        <taxon>Fabaceae</taxon>
        <taxon>Papilionoideae</taxon>
        <taxon>50 kb inversion clade</taxon>
        <taxon>genistoids sensu lato</taxon>
        <taxon>core genistoids</taxon>
        <taxon>Genisteae</taxon>
        <taxon>Lupinus</taxon>
    </lineage>
</organism>
<sequence>MKNQHGYVPPAYIPLGQSDSEAEAPCGDFVTHFCCHLCAICQEYREIRERAGDYEFTDMKLAVVTAPPIQTMQSDSDSKQ</sequence>
<dbReference type="EMBL" id="CM007378">
    <property type="protein sequence ID" value="OIV92623.1"/>
    <property type="molecule type" value="Genomic_DNA"/>
</dbReference>
<reference evidence="1 2" key="1">
    <citation type="journal article" date="2017" name="Plant Biotechnol. J.">
        <title>A comprehensive draft genome sequence for lupin (Lupinus angustifolius), an emerging health food: insights into plant-microbe interactions and legume evolution.</title>
        <authorList>
            <person name="Hane J.K."/>
            <person name="Ming Y."/>
            <person name="Kamphuis L.G."/>
            <person name="Nelson M.N."/>
            <person name="Garg G."/>
            <person name="Atkins C.A."/>
            <person name="Bayer P.E."/>
            <person name="Bravo A."/>
            <person name="Bringans S."/>
            <person name="Cannon S."/>
            <person name="Edwards D."/>
            <person name="Foley R."/>
            <person name="Gao L.L."/>
            <person name="Harrison M.J."/>
            <person name="Huang W."/>
            <person name="Hurgobin B."/>
            <person name="Li S."/>
            <person name="Liu C.W."/>
            <person name="McGrath A."/>
            <person name="Morahan G."/>
            <person name="Murray J."/>
            <person name="Weller J."/>
            <person name="Jian J."/>
            <person name="Singh K.B."/>
        </authorList>
    </citation>
    <scope>NUCLEOTIDE SEQUENCE [LARGE SCALE GENOMIC DNA]</scope>
    <source>
        <strain evidence="2">cv. Tanjil</strain>
        <tissue evidence="1">Whole plant</tissue>
    </source>
</reference>
<dbReference type="NCBIfam" id="TIGR01571">
    <property type="entry name" value="A_thal_Cys_rich"/>
    <property type="match status" value="1"/>
</dbReference>
<evidence type="ECO:0008006" key="3">
    <source>
        <dbReference type="Google" id="ProtNLM"/>
    </source>
</evidence>
<dbReference type="InterPro" id="IPR006461">
    <property type="entry name" value="PLAC_motif_containing"/>
</dbReference>
<gene>
    <name evidence="1" type="ORF">TanjilG_17974</name>
</gene>
<dbReference type="AlphaFoldDB" id="A0A1J7FX97"/>